<dbReference type="PANTHER" id="PTHR35908">
    <property type="entry name" value="HYPOTHETICAL FUSION PROTEIN"/>
    <property type="match status" value="1"/>
</dbReference>
<dbReference type="SUPFAM" id="SSF54593">
    <property type="entry name" value="Glyoxalase/Bleomycin resistance protein/Dihydroxybiphenyl dioxygenase"/>
    <property type="match status" value="1"/>
</dbReference>
<keyword evidence="4" id="KW-1185">Reference proteome</keyword>
<dbReference type="Gene3D" id="3.10.180.10">
    <property type="entry name" value="2,3-Dihydroxybiphenyl 1,2-Dioxygenase, domain 1"/>
    <property type="match status" value="2"/>
</dbReference>
<sequence length="312" mass="31778">MNGMPGVVFETERPREAADFWAALLGGELVGDGYGGDGHGGDYGGGGLRVRLPDGFTVRIVGATTTKAAKNRIHLDLASDGDGGAGRGAQQAIVDRAVRLGAARVDIGQYAGPVAVPWQVLADPAGNEFCVLEPRPEYAATGALAAVVVESPDPHRLAEFWSSATRWPIVRTDPEIVSLRAPGGRGPWLELLAADPCPPATPRCRLELTVPAGDPESTTAGTAATGTATTGTEAAGTVAAGTEESGVVAATEAPEAAGAVDTPAAWTRRPVSAAPGAFAAEADRLCLLGATRRGAGRLVDPDGTVIDLVPHR</sequence>
<name>A0ABN1VCN8_9PSEU</name>
<evidence type="ECO:0000256" key="1">
    <source>
        <dbReference type="SAM" id="MobiDB-lite"/>
    </source>
</evidence>
<dbReference type="PROSITE" id="PS51819">
    <property type="entry name" value="VOC"/>
    <property type="match status" value="1"/>
</dbReference>
<comment type="caution">
    <text evidence="3">The sequence shown here is derived from an EMBL/GenBank/DDBJ whole genome shotgun (WGS) entry which is preliminary data.</text>
</comment>
<dbReference type="Pfam" id="PF18029">
    <property type="entry name" value="Glyoxalase_6"/>
    <property type="match status" value="2"/>
</dbReference>
<gene>
    <name evidence="3" type="ORF">GCM10009675_20090</name>
</gene>
<feature type="compositionally biased region" description="Low complexity" evidence="1">
    <location>
        <begin position="218"/>
        <end position="230"/>
    </location>
</feature>
<organism evidence="3 4">
    <name type="scientific">Prauserella alba</name>
    <dbReference type="NCBI Taxonomy" id="176898"/>
    <lineage>
        <taxon>Bacteria</taxon>
        <taxon>Bacillati</taxon>
        <taxon>Actinomycetota</taxon>
        <taxon>Actinomycetes</taxon>
        <taxon>Pseudonocardiales</taxon>
        <taxon>Pseudonocardiaceae</taxon>
        <taxon>Prauserella</taxon>
    </lineage>
</organism>
<feature type="region of interest" description="Disordered" evidence="1">
    <location>
        <begin position="210"/>
        <end position="230"/>
    </location>
</feature>
<dbReference type="InterPro" id="IPR041581">
    <property type="entry name" value="Glyoxalase_6"/>
</dbReference>
<evidence type="ECO:0000313" key="4">
    <source>
        <dbReference type="Proteomes" id="UP001500467"/>
    </source>
</evidence>
<dbReference type="Proteomes" id="UP001500467">
    <property type="component" value="Unassembled WGS sequence"/>
</dbReference>
<evidence type="ECO:0000259" key="2">
    <source>
        <dbReference type="PROSITE" id="PS51819"/>
    </source>
</evidence>
<evidence type="ECO:0000313" key="3">
    <source>
        <dbReference type="EMBL" id="GAA1202804.1"/>
    </source>
</evidence>
<protein>
    <recommendedName>
        <fullName evidence="2">VOC domain-containing protein</fullName>
    </recommendedName>
</protein>
<proteinExistence type="predicted"/>
<reference evidence="3 4" key="1">
    <citation type="journal article" date="2019" name="Int. J. Syst. Evol. Microbiol.">
        <title>The Global Catalogue of Microorganisms (GCM) 10K type strain sequencing project: providing services to taxonomists for standard genome sequencing and annotation.</title>
        <authorList>
            <consortium name="The Broad Institute Genomics Platform"/>
            <consortium name="The Broad Institute Genome Sequencing Center for Infectious Disease"/>
            <person name="Wu L."/>
            <person name="Ma J."/>
        </authorList>
    </citation>
    <scope>NUCLEOTIDE SEQUENCE [LARGE SCALE GENOMIC DNA]</scope>
    <source>
        <strain evidence="3 4">JCM 13022</strain>
    </source>
</reference>
<dbReference type="EMBL" id="BAAALM010000007">
    <property type="protein sequence ID" value="GAA1202804.1"/>
    <property type="molecule type" value="Genomic_DNA"/>
</dbReference>
<dbReference type="InterPro" id="IPR037523">
    <property type="entry name" value="VOC_core"/>
</dbReference>
<accession>A0ABN1VCN8</accession>
<feature type="domain" description="VOC" evidence="2">
    <location>
        <begin position="3"/>
        <end position="134"/>
    </location>
</feature>
<dbReference type="InterPro" id="IPR029068">
    <property type="entry name" value="Glyas_Bleomycin-R_OHBP_Dase"/>
</dbReference>
<dbReference type="PANTHER" id="PTHR35908:SF1">
    <property type="entry name" value="CONSERVED PROTEIN"/>
    <property type="match status" value="1"/>
</dbReference>